<feature type="chain" id="PRO_5030504313" description="Secreted protein" evidence="1">
    <location>
        <begin position="28"/>
        <end position="105"/>
    </location>
</feature>
<feature type="signal peptide" evidence="1">
    <location>
        <begin position="1"/>
        <end position="27"/>
    </location>
</feature>
<evidence type="ECO:0000256" key="1">
    <source>
        <dbReference type="SAM" id="SignalP"/>
    </source>
</evidence>
<organism evidence="2">
    <name type="scientific">Cyclophora tenuis</name>
    <name type="common">Marine diatom</name>
    <dbReference type="NCBI Taxonomy" id="216820"/>
    <lineage>
        <taxon>Eukaryota</taxon>
        <taxon>Sar</taxon>
        <taxon>Stramenopiles</taxon>
        <taxon>Ochrophyta</taxon>
        <taxon>Bacillariophyta</taxon>
        <taxon>Fragilariophyceae</taxon>
        <taxon>Fragilariophycidae</taxon>
        <taxon>Cyclophorales</taxon>
        <taxon>Cyclophoraceae</taxon>
        <taxon>Cyclophora</taxon>
    </lineage>
</organism>
<reference evidence="2" key="1">
    <citation type="submission" date="2021-01" db="EMBL/GenBank/DDBJ databases">
        <authorList>
            <person name="Corre E."/>
            <person name="Pelletier E."/>
            <person name="Niang G."/>
            <person name="Scheremetjew M."/>
            <person name="Finn R."/>
            <person name="Kale V."/>
            <person name="Holt S."/>
            <person name="Cochrane G."/>
            <person name="Meng A."/>
            <person name="Brown T."/>
            <person name="Cohen L."/>
        </authorList>
    </citation>
    <scope>NUCLEOTIDE SEQUENCE</scope>
    <source>
        <strain evidence="2">ECT3854</strain>
    </source>
</reference>
<dbReference type="AlphaFoldDB" id="A0A7S1CZ15"/>
<evidence type="ECO:0008006" key="3">
    <source>
        <dbReference type="Google" id="ProtNLM"/>
    </source>
</evidence>
<protein>
    <recommendedName>
        <fullName evidence="3">Secreted protein</fullName>
    </recommendedName>
</protein>
<evidence type="ECO:0000313" key="2">
    <source>
        <dbReference type="EMBL" id="CAD8930984.1"/>
    </source>
</evidence>
<name>A0A7S1CZ15_CYCTE</name>
<keyword evidence="1" id="KW-0732">Signal</keyword>
<proteinExistence type="predicted"/>
<accession>A0A7S1CZ15</accession>
<dbReference type="EMBL" id="HBFW01003088">
    <property type="protein sequence ID" value="CAD8930984.1"/>
    <property type="molecule type" value="Transcribed_RNA"/>
</dbReference>
<gene>
    <name evidence="2" type="ORF">CTEN0397_LOCUS2006</name>
</gene>
<sequence>MNRGMMESVPLCLSTLALMHCLSMQNAARLFQPSTYIPPLAGPWSTPTNITAPRCEYSSTPVPATLLGLCSPVPVTSATTQPTEVSEAACAWTPLNSIPQLIANI</sequence>